<dbReference type="OrthoDB" id="10282320at2759"/>
<name>A0A3B6QCA4_WHEAT</name>
<dbReference type="InterPro" id="IPR056594">
    <property type="entry name" value="AT5G49610-like_b-prop"/>
</dbReference>
<reference evidence="3" key="1">
    <citation type="submission" date="2018-08" db="EMBL/GenBank/DDBJ databases">
        <authorList>
            <person name="Rossello M."/>
        </authorList>
    </citation>
    <scope>NUCLEOTIDE SEQUENCE [LARGE SCALE GENOMIC DNA]</scope>
    <source>
        <strain evidence="3">cv. Chinese Spring</strain>
    </source>
</reference>
<proteinExistence type="predicted"/>
<protein>
    <submittedName>
        <fullName evidence="3">Uncharacterized protein</fullName>
    </submittedName>
</protein>
<dbReference type="Gramene" id="TraesARI6D03G03630270.1">
    <property type="protein sequence ID" value="TraesARI6D03G03630270.1"/>
    <property type="gene ID" value="TraesARI6D03G03630270"/>
</dbReference>
<dbReference type="Pfam" id="PF23635">
    <property type="entry name" value="Beta-prop_AT5G49610-like"/>
    <property type="match status" value="1"/>
</dbReference>
<dbReference type="InterPro" id="IPR036047">
    <property type="entry name" value="F-box-like_dom_sf"/>
</dbReference>
<dbReference type="SUPFAM" id="SSF81383">
    <property type="entry name" value="F-box domain"/>
    <property type="match status" value="1"/>
</dbReference>
<dbReference type="Gramene" id="TraesCS6D02G070700.1">
    <property type="protein sequence ID" value="TraesCS6D02G070700.1"/>
    <property type="gene ID" value="TraesCS6D02G070700"/>
</dbReference>
<evidence type="ECO:0000259" key="1">
    <source>
        <dbReference type="Pfam" id="PF12937"/>
    </source>
</evidence>
<accession>A0A3B6QCA4</accession>
<sequence>MNRRRRPRSPPAPLENDDLLSEILLRLAPLPSSLPRASAVCKQWRRLVSDPRFLRRFRIHHSRNPPLLGFFGEHYFEPTMDPPNRIPTPDDSFYSFLDEDDGRFQLFGSRHGLVLIFDRSRNQVLVLDPFNGDRHRIAVPPDFDERETSIGGTVFRVAGDEQHFQVVLVTTQVYEQGDTAIARVYSSETGGWGALISILLPPKHPTSVICTGFPSILVGHSLYWLLSDMKIKERSDGILEFDLERQVLSLLPVPVDAIPTKLQLMQAVGGGLGIFFLSKFSVQLWKMETDSDGVPSWVLARTVELDKLLLMSSRKKKREPLCIKGFAEYNSVVFLRTPTDLFTIQLESLQFKKVSRTNFVARYHPFENVYVAGMCIGGGHDGAEVLHNT</sequence>
<dbReference type="STRING" id="4565.A0A3B6QCA4"/>
<dbReference type="Gramene" id="TraesLDM6B03G03474780.1">
    <property type="protein sequence ID" value="TraesLDM6B03G03474780.1"/>
    <property type="gene ID" value="TraesLDM6B03G03474780"/>
</dbReference>
<dbReference type="KEGG" id="taes:123143421"/>
<keyword evidence="4" id="KW-1185">Reference proteome</keyword>
<dbReference type="InterPro" id="IPR001810">
    <property type="entry name" value="F-box_dom"/>
</dbReference>
<dbReference type="Gramene" id="TraesPARA_EIv1.0_2206870.1">
    <property type="protein sequence ID" value="TraesPARA_EIv1.0_2206870.1.CDS"/>
    <property type="gene ID" value="TraesPARA_EIv1.0_2206870"/>
</dbReference>
<gene>
    <name evidence="3" type="primary">LOC123143421</name>
</gene>
<dbReference type="Proteomes" id="UP000019116">
    <property type="component" value="Chromosome 6D"/>
</dbReference>
<dbReference type="AlphaFoldDB" id="A0A3B6QCA4"/>
<dbReference type="Gramene" id="TraesCLE_scaffold_021661_01G000400.1">
    <property type="protein sequence ID" value="TraesCLE_scaffold_021661_01G000400.1"/>
    <property type="gene ID" value="TraesCLE_scaffold_021661_01G000400"/>
</dbReference>
<dbReference type="Gramene" id="TraesJUL6D03G03697680.1">
    <property type="protein sequence ID" value="TraesJUL6D03G03697680.1"/>
    <property type="gene ID" value="TraesJUL6D03G03697680"/>
</dbReference>
<feature type="domain" description="F-box protein AT5G49610-like beta-propeller" evidence="2">
    <location>
        <begin position="109"/>
        <end position="366"/>
    </location>
</feature>
<dbReference type="Gramene" id="TraesCAD_scaffold_056380_01G000400.1">
    <property type="protein sequence ID" value="TraesCAD_scaffold_056380_01G000400.1"/>
    <property type="gene ID" value="TraesCAD_scaffold_056380_01G000400"/>
</dbReference>
<dbReference type="Gramene" id="TraesNOR6D03G03701890.1">
    <property type="protein sequence ID" value="TraesNOR6D03G03701890.1"/>
    <property type="gene ID" value="TraesNOR6D03G03701890"/>
</dbReference>
<dbReference type="GeneID" id="123143421"/>
<dbReference type="Gramene" id="TraesCS6D03G0146500.1">
    <property type="protein sequence ID" value="TraesCS6D03G0146500.1.CDS"/>
    <property type="gene ID" value="TraesCS6D03G0146500"/>
</dbReference>
<evidence type="ECO:0000313" key="3">
    <source>
        <dbReference type="EnsemblPlants" id="TraesCS6D02G070700.1"/>
    </source>
</evidence>
<evidence type="ECO:0000313" key="4">
    <source>
        <dbReference type="Proteomes" id="UP000019116"/>
    </source>
</evidence>
<organism evidence="3">
    <name type="scientific">Triticum aestivum</name>
    <name type="common">Wheat</name>
    <dbReference type="NCBI Taxonomy" id="4565"/>
    <lineage>
        <taxon>Eukaryota</taxon>
        <taxon>Viridiplantae</taxon>
        <taxon>Streptophyta</taxon>
        <taxon>Embryophyta</taxon>
        <taxon>Tracheophyta</taxon>
        <taxon>Spermatophyta</taxon>
        <taxon>Magnoliopsida</taxon>
        <taxon>Liliopsida</taxon>
        <taxon>Poales</taxon>
        <taxon>Poaceae</taxon>
        <taxon>BOP clade</taxon>
        <taxon>Pooideae</taxon>
        <taxon>Triticodae</taxon>
        <taxon>Triticeae</taxon>
        <taxon>Triticinae</taxon>
        <taxon>Triticum</taxon>
    </lineage>
</organism>
<evidence type="ECO:0000259" key="2">
    <source>
        <dbReference type="Pfam" id="PF23635"/>
    </source>
</evidence>
<reference evidence="3" key="2">
    <citation type="submission" date="2018-10" db="UniProtKB">
        <authorList>
            <consortium name="EnsemblPlants"/>
        </authorList>
    </citation>
    <scope>IDENTIFICATION</scope>
</reference>
<dbReference type="Gramene" id="TraesJUL6D03G03697680.2">
    <property type="protein sequence ID" value="TraesJUL6D03G03697680.2"/>
    <property type="gene ID" value="TraesJUL6D03G03697680"/>
</dbReference>
<dbReference type="Gramene" id="TraesROB_scaffold_024393_01G000300.1">
    <property type="protein sequence ID" value="TraesROB_scaffold_024393_01G000300.1"/>
    <property type="gene ID" value="TraesROB_scaffold_024393_01G000300"/>
</dbReference>
<dbReference type="RefSeq" id="XP_044418276.1">
    <property type="nucleotide sequence ID" value="XM_044562341.1"/>
</dbReference>
<dbReference type="Gene3D" id="1.20.1280.50">
    <property type="match status" value="1"/>
</dbReference>
<dbReference type="EnsemblPlants" id="TraesCS6D02G070700.1">
    <property type="protein sequence ID" value="TraesCS6D02G070700.1"/>
    <property type="gene ID" value="TraesCS6D02G070700"/>
</dbReference>
<dbReference type="PANTHER" id="PTHR32133:SF385">
    <property type="entry name" value="F-BOX DOMAIN-CONTAINING PROTEIN"/>
    <property type="match status" value="1"/>
</dbReference>
<feature type="domain" description="F-box" evidence="1">
    <location>
        <begin position="17"/>
        <end position="58"/>
    </location>
</feature>
<dbReference type="PANTHER" id="PTHR32133">
    <property type="entry name" value="OS07G0120400 PROTEIN"/>
    <property type="match status" value="1"/>
</dbReference>
<dbReference type="Pfam" id="PF12937">
    <property type="entry name" value="F-box-like"/>
    <property type="match status" value="1"/>
</dbReference>
<dbReference type="OMA" id="REPLCIK"/>